<accession>A0A3L8P884</accession>
<sequence>MVDQSLFNPAYRGIGYWDAMRKPTYVGWLGTSAFMLLTFVGGHVLGSIAASLALAESWWPECAGRPWLRRRGLVGAGRVPPAWWLLVLSKVLLGVRNVVGTGWVSVAMVVVSLVAWLVAWRGWRVSGRVSGGGRPALPA</sequence>
<keyword evidence="1" id="KW-1133">Transmembrane helix</keyword>
<evidence type="ECO:0000313" key="2">
    <source>
        <dbReference type="EMBL" id="RLV50889.1"/>
    </source>
</evidence>
<protein>
    <submittedName>
        <fullName evidence="2">Uncharacterized protein</fullName>
    </submittedName>
</protein>
<feature type="transmembrane region" description="Helical" evidence="1">
    <location>
        <begin position="101"/>
        <end position="120"/>
    </location>
</feature>
<proteinExistence type="predicted"/>
<reference evidence="2 3" key="1">
    <citation type="submission" date="2018-10" db="EMBL/GenBank/DDBJ databases">
        <title>Marmoricola sp. 4Q3S-7 whole genome shotgun sequence.</title>
        <authorList>
            <person name="Li F."/>
        </authorList>
    </citation>
    <scope>NUCLEOTIDE SEQUENCE [LARGE SCALE GENOMIC DNA]</scope>
    <source>
        <strain evidence="2 3">4Q3S-7</strain>
    </source>
</reference>
<dbReference type="OrthoDB" id="8478704at2"/>
<evidence type="ECO:0000256" key="1">
    <source>
        <dbReference type="SAM" id="Phobius"/>
    </source>
</evidence>
<dbReference type="Proteomes" id="UP000281708">
    <property type="component" value="Unassembled WGS sequence"/>
</dbReference>
<dbReference type="RefSeq" id="WP_121804569.1">
    <property type="nucleotide sequence ID" value="NZ_RDBE01000001.1"/>
</dbReference>
<evidence type="ECO:0000313" key="3">
    <source>
        <dbReference type="Proteomes" id="UP000281708"/>
    </source>
</evidence>
<dbReference type="EMBL" id="RDBE01000001">
    <property type="protein sequence ID" value="RLV50889.1"/>
    <property type="molecule type" value="Genomic_DNA"/>
</dbReference>
<keyword evidence="3" id="KW-1185">Reference proteome</keyword>
<organism evidence="2 3">
    <name type="scientific">Nocardioides mangrovicus</name>
    <dbReference type="NCBI Taxonomy" id="2478913"/>
    <lineage>
        <taxon>Bacteria</taxon>
        <taxon>Bacillati</taxon>
        <taxon>Actinomycetota</taxon>
        <taxon>Actinomycetes</taxon>
        <taxon>Propionibacteriales</taxon>
        <taxon>Nocardioidaceae</taxon>
        <taxon>Nocardioides</taxon>
    </lineage>
</organism>
<keyword evidence="1" id="KW-0812">Transmembrane</keyword>
<gene>
    <name evidence="2" type="ORF">D9V37_02785</name>
</gene>
<comment type="caution">
    <text evidence="2">The sequence shown here is derived from an EMBL/GenBank/DDBJ whole genome shotgun (WGS) entry which is preliminary data.</text>
</comment>
<keyword evidence="1" id="KW-0472">Membrane</keyword>
<dbReference type="AlphaFoldDB" id="A0A3L8P884"/>
<name>A0A3L8P884_9ACTN</name>
<feature type="transmembrane region" description="Helical" evidence="1">
    <location>
        <begin position="25"/>
        <end position="55"/>
    </location>
</feature>